<comment type="similarity">
    <text evidence="2">Belongs to the DedA family.</text>
</comment>
<dbReference type="GO" id="GO:0005886">
    <property type="term" value="C:plasma membrane"/>
    <property type="evidence" value="ECO:0007669"/>
    <property type="project" value="UniProtKB-SubCell"/>
</dbReference>
<organism evidence="9">
    <name type="scientific">uncultured Rubrobacteraceae bacterium</name>
    <dbReference type="NCBI Taxonomy" id="349277"/>
    <lineage>
        <taxon>Bacteria</taxon>
        <taxon>Bacillati</taxon>
        <taxon>Actinomycetota</taxon>
        <taxon>Rubrobacteria</taxon>
        <taxon>Rubrobacterales</taxon>
        <taxon>Rubrobacteraceae</taxon>
        <taxon>environmental samples</taxon>
    </lineage>
</organism>
<keyword evidence="6 7" id="KW-0472">Membrane</keyword>
<protein>
    <recommendedName>
        <fullName evidence="8">VTT domain-containing protein</fullName>
    </recommendedName>
</protein>
<feature type="transmembrane region" description="Helical" evidence="7">
    <location>
        <begin position="57"/>
        <end position="77"/>
    </location>
</feature>
<feature type="transmembrane region" description="Helical" evidence="7">
    <location>
        <begin position="119"/>
        <end position="139"/>
    </location>
</feature>
<dbReference type="Pfam" id="PF09335">
    <property type="entry name" value="VTT_dom"/>
    <property type="match status" value="1"/>
</dbReference>
<accession>A0A6J4PA16</accession>
<gene>
    <name evidence="9" type="ORF">AVDCRST_MAG82-744</name>
</gene>
<evidence type="ECO:0000256" key="5">
    <source>
        <dbReference type="ARBA" id="ARBA00022989"/>
    </source>
</evidence>
<dbReference type="InterPro" id="IPR032816">
    <property type="entry name" value="VTT_dom"/>
</dbReference>
<evidence type="ECO:0000313" key="9">
    <source>
        <dbReference type="EMBL" id="CAA9410156.1"/>
    </source>
</evidence>
<evidence type="ECO:0000256" key="6">
    <source>
        <dbReference type="ARBA" id="ARBA00023136"/>
    </source>
</evidence>
<dbReference type="EMBL" id="CADCVA010000098">
    <property type="protein sequence ID" value="CAA9410156.1"/>
    <property type="molecule type" value="Genomic_DNA"/>
</dbReference>
<reference evidence="9" key="1">
    <citation type="submission" date="2020-02" db="EMBL/GenBank/DDBJ databases">
        <authorList>
            <person name="Meier V. D."/>
        </authorList>
    </citation>
    <scope>NUCLEOTIDE SEQUENCE</scope>
    <source>
        <strain evidence="9">AVDCRST_MAG82</strain>
    </source>
</reference>
<evidence type="ECO:0000256" key="2">
    <source>
        <dbReference type="ARBA" id="ARBA00010792"/>
    </source>
</evidence>
<name>A0A6J4PA16_9ACTN</name>
<keyword evidence="5 7" id="KW-1133">Transmembrane helix</keyword>
<evidence type="ECO:0000256" key="4">
    <source>
        <dbReference type="ARBA" id="ARBA00022692"/>
    </source>
</evidence>
<evidence type="ECO:0000256" key="3">
    <source>
        <dbReference type="ARBA" id="ARBA00022475"/>
    </source>
</evidence>
<dbReference type="InterPro" id="IPR051311">
    <property type="entry name" value="DedA_domain"/>
</dbReference>
<feature type="transmembrane region" description="Helical" evidence="7">
    <location>
        <begin position="148"/>
        <end position="171"/>
    </location>
</feature>
<keyword evidence="3" id="KW-1003">Cell membrane</keyword>
<dbReference type="PANTHER" id="PTHR42709">
    <property type="entry name" value="ALKALINE PHOSPHATASE LIKE PROTEIN"/>
    <property type="match status" value="1"/>
</dbReference>
<feature type="domain" description="VTT" evidence="8">
    <location>
        <begin position="38"/>
        <end position="168"/>
    </location>
</feature>
<feature type="transmembrane region" description="Helical" evidence="7">
    <location>
        <begin position="15"/>
        <end position="36"/>
    </location>
</feature>
<keyword evidence="4 7" id="KW-0812">Transmembrane</keyword>
<sequence length="208" mass="22704">MGDLVANLAQWVVDALYSFGYVGVGVLTALGYLHLLPPTQLVLPLAGFLVGQGRFSFIPVLVASTVGGGIASLVMYLPGLWFGEENLRRIVEWFGRLVFVEKSDLDKAGKMFERHGGKAVLIGHLVPGVTALISVLAGLKRMPIRGRFLFYTFLGTALWNGAVIGLGWVLGAEWTLVKEYAPIVEYAVLAAVVGGISWFVWRRWRARG</sequence>
<proteinExistence type="inferred from homology"/>
<feature type="transmembrane region" description="Helical" evidence="7">
    <location>
        <begin position="183"/>
        <end position="201"/>
    </location>
</feature>
<evidence type="ECO:0000256" key="7">
    <source>
        <dbReference type="SAM" id="Phobius"/>
    </source>
</evidence>
<evidence type="ECO:0000256" key="1">
    <source>
        <dbReference type="ARBA" id="ARBA00004651"/>
    </source>
</evidence>
<dbReference type="PANTHER" id="PTHR42709:SF6">
    <property type="entry name" value="UNDECAPRENYL PHOSPHATE TRANSPORTER A"/>
    <property type="match status" value="1"/>
</dbReference>
<dbReference type="AlphaFoldDB" id="A0A6J4PA16"/>
<evidence type="ECO:0000259" key="8">
    <source>
        <dbReference type="Pfam" id="PF09335"/>
    </source>
</evidence>
<comment type="subcellular location">
    <subcellularLocation>
        <location evidence="1">Cell membrane</location>
        <topology evidence="1">Multi-pass membrane protein</topology>
    </subcellularLocation>
</comment>